<dbReference type="GO" id="GO:0004674">
    <property type="term" value="F:protein serine/threonine kinase activity"/>
    <property type="evidence" value="ECO:0007669"/>
    <property type="project" value="UniProtKB-KW"/>
</dbReference>
<dbReference type="InterPro" id="IPR011009">
    <property type="entry name" value="Kinase-like_dom_sf"/>
</dbReference>
<evidence type="ECO:0000256" key="1">
    <source>
        <dbReference type="ARBA" id="ARBA00022679"/>
    </source>
</evidence>
<dbReference type="Pfam" id="PF00069">
    <property type="entry name" value="Pkinase"/>
    <property type="match status" value="1"/>
</dbReference>
<keyword evidence="4" id="KW-0067">ATP-binding</keyword>
<organism evidence="6 7">
    <name type="scientific">Ideonella livida</name>
    <dbReference type="NCBI Taxonomy" id="2707176"/>
    <lineage>
        <taxon>Bacteria</taxon>
        <taxon>Pseudomonadati</taxon>
        <taxon>Pseudomonadota</taxon>
        <taxon>Betaproteobacteria</taxon>
        <taxon>Burkholderiales</taxon>
        <taxon>Sphaerotilaceae</taxon>
        <taxon>Ideonella</taxon>
    </lineage>
</organism>
<dbReference type="PANTHER" id="PTHR43289:SF6">
    <property type="entry name" value="SERINE_THREONINE-PROTEIN KINASE NEKL-3"/>
    <property type="match status" value="1"/>
</dbReference>
<keyword evidence="7" id="KW-1185">Reference proteome</keyword>
<dbReference type="RefSeq" id="WP_163457642.1">
    <property type="nucleotide sequence ID" value="NZ_JAAGOH010000012.1"/>
</dbReference>
<protein>
    <submittedName>
        <fullName evidence="6">Serine/threonine protein kinase</fullName>
    </submittedName>
</protein>
<sequence length="297" mass="33014">MRFIELFQNNRSLGRHDVPDHVHADNGLSYRIYGATRMGGNGVVFDAAEKLHDVATGKSCAVKVLKQLNPARIDRFNNEVRVLKELQSPYISAHSASGTVAVVPQVQGTQEVVIPWVAMQLGGSNMRQHVEDHGPLSMQQLKSITFGLCSAVEHLHSKGFIHRDIKPDNFVWRTAANTAPMMIDFGIAKRQSEDVSARPMDTFTRVTEFVGPVFFSSPELIEYAKDKAYPVDYRSDIFQLGKVLWYLGTGKVSAGVPSRKECPADGKLRELVLAMIDDDPSYRPQALSEVRDAMNAI</sequence>
<evidence type="ECO:0000313" key="7">
    <source>
        <dbReference type="Proteomes" id="UP000484255"/>
    </source>
</evidence>
<keyword evidence="6" id="KW-0723">Serine/threonine-protein kinase</keyword>
<accession>A0A7C9TLS0</accession>
<evidence type="ECO:0000259" key="5">
    <source>
        <dbReference type="PROSITE" id="PS50011"/>
    </source>
</evidence>
<proteinExistence type="predicted"/>
<keyword evidence="1" id="KW-0808">Transferase</keyword>
<dbReference type="Gene3D" id="1.10.510.10">
    <property type="entry name" value="Transferase(Phosphotransferase) domain 1"/>
    <property type="match status" value="1"/>
</dbReference>
<dbReference type="Proteomes" id="UP000484255">
    <property type="component" value="Unassembled WGS sequence"/>
</dbReference>
<dbReference type="PANTHER" id="PTHR43289">
    <property type="entry name" value="MITOGEN-ACTIVATED PROTEIN KINASE KINASE KINASE 20-RELATED"/>
    <property type="match status" value="1"/>
</dbReference>
<dbReference type="CDD" id="cd14014">
    <property type="entry name" value="STKc_PknB_like"/>
    <property type="match status" value="1"/>
</dbReference>
<name>A0A7C9TLS0_9BURK</name>
<evidence type="ECO:0000256" key="2">
    <source>
        <dbReference type="ARBA" id="ARBA00022741"/>
    </source>
</evidence>
<dbReference type="SMART" id="SM00220">
    <property type="entry name" value="S_TKc"/>
    <property type="match status" value="1"/>
</dbReference>
<dbReference type="PROSITE" id="PS50011">
    <property type="entry name" value="PROTEIN_KINASE_DOM"/>
    <property type="match status" value="1"/>
</dbReference>
<dbReference type="Gene3D" id="3.30.200.20">
    <property type="entry name" value="Phosphorylase Kinase, domain 1"/>
    <property type="match status" value="1"/>
</dbReference>
<evidence type="ECO:0000313" key="6">
    <source>
        <dbReference type="EMBL" id="NDY91787.1"/>
    </source>
</evidence>
<dbReference type="AlphaFoldDB" id="A0A7C9TLS0"/>
<keyword evidence="2" id="KW-0547">Nucleotide-binding</keyword>
<comment type="caution">
    <text evidence="6">The sequence shown here is derived from an EMBL/GenBank/DDBJ whole genome shotgun (WGS) entry which is preliminary data.</text>
</comment>
<reference evidence="6 7" key="1">
    <citation type="submission" date="2020-02" db="EMBL/GenBank/DDBJ databases">
        <title>Ideonella bacterium strain TBM-1.</title>
        <authorList>
            <person name="Chen W.-M."/>
        </authorList>
    </citation>
    <scope>NUCLEOTIDE SEQUENCE [LARGE SCALE GENOMIC DNA]</scope>
    <source>
        <strain evidence="6 7">TBM-1</strain>
    </source>
</reference>
<evidence type="ECO:0000256" key="3">
    <source>
        <dbReference type="ARBA" id="ARBA00022777"/>
    </source>
</evidence>
<gene>
    <name evidence="6" type="ORF">G3A44_11375</name>
</gene>
<dbReference type="InterPro" id="IPR000719">
    <property type="entry name" value="Prot_kinase_dom"/>
</dbReference>
<dbReference type="SUPFAM" id="SSF56112">
    <property type="entry name" value="Protein kinase-like (PK-like)"/>
    <property type="match status" value="1"/>
</dbReference>
<dbReference type="GO" id="GO:0005524">
    <property type="term" value="F:ATP binding"/>
    <property type="evidence" value="ECO:0007669"/>
    <property type="project" value="UniProtKB-KW"/>
</dbReference>
<dbReference type="EMBL" id="JAAGOH010000012">
    <property type="protein sequence ID" value="NDY91787.1"/>
    <property type="molecule type" value="Genomic_DNA"/>
</dbReference>
<keyword evidence="3 6" id="KW-0418">Kinase</keyword>
<feature type="domain" description="Protein kinase" evidence="5">
    <location>
        <begin position="30"/>
        <end position="297"/>
    </location>
</feature>
<evidence type="ECO:0000256" key="4">
    <source>
        <dbReference type="ARBA" id="ARBA00022840"/>
    </source>
</evidence>